<evidence type="ECO:0000313" key="4">
    <source>
        <dbReference type="Proteomes" id="UP000276991"/>
    </source>
</evidence>
<reference evidence="3 4" key="1">
    <citation type="submission" date="2018-08" db="EMBL/GenBank/DDBJ databases">
        <authorList>
            <person name="Laetsch R D."/>
            <person name="Stevens L."/>
            <person name="Kumar S."/>
            <person name="Blaxter L. M."/>
        </authorList>
    </citation>
    <scope>NUCLEOTIDE SEQUENCE [LARGE SCALE GENOMIC DNA]</scope>
</reference>
<dbReference type="EMBL" id="UPTC01006521">
    <property type="protein sequence ID" value="VBB35567.1"/>
    <property type="molecule type" value="Genomic_DNA"/>
</dbReference>
<proteinExistence type="predicted"/>
<keyword evidence="2" id="KW-0732">Signal</keyword>
<accession>A0A498SUJ4</accession>
<feature type="compositionally biased region" description="Basic and acidic residues" evidence="1">
    <location>
        <begin position="50"/>
        <end position="88"/>
    </location>
</feature>
<feature type="region of interest" description="Disordered" evidence="1">
    <location>
        <begin position="30"/>
        <end position="89"/>
    </location>
</feature>
<dbReference type="Proteomes" id="UP000276991">
    <property type="component" value="Unassembled WGS sequence"/>
</dbReference>
<feature type="signal peptide" evidence="2">
    <location>
        <begin position="1"/>
        <end position="21"/>
    </location>
</feature>
<evidence type="ECO:0000313" key="3">
    <source>
        <dbReference type="EMBL" id="VBB35567.1"/>
    </source>
</evidence>
<gene>
    <name evidence="3" type="ORF">NAV_LOCUS10358</name>
</gene>
<sequence>MKSVLIPSFTLLFAFSMLITAVLLIGSDTENSTYVDEMDNSDGTNSSDDSNERESDAGEMESHDTERNEMESNEMVRDSDKWKSDFRNNSEISEHDDEIISLLYPAE</sequence>
<organism evidence="3 4">
    <name type="scientific">Acanthocheilonema viteae</name>
    <name type="common">Filarial nematode worm</name>
    <name type="synonym">Dipetalonema viteae</name>
    <dbReference type="NCBI Taxonomy" id="6277"/>
    <lineage>
        <taxon>Eukaryota</taxon>
        <taxon>Metazoa</taxon>
        <taxon>Ecdysozoa</taxon>
        <taxon>Nematoda</taxon>
        <taxon>Chromadorea</taxon>
        <taxon>Rhabditida</taxon>
        <taxon>Spirurina</taxon>
        <taxon>Spiruromorpha</taxon>
        <taxon>Filarioidea</taxon>
        <taxon>Onchocercidae</taxon>
        <taxon>Acanthocheilonema</taxon>
    </lineage>
</organism>
<feature type="chain" id="PRO_5019869518" evidence="2">
    <location>
        <begin position="22"/>
        <end position="107"/>
    </location>
</feature>
<keyword evidence="4" id="KW-1185">Reference proteome</keyword>
<protein>
    <submittedName>
        <fullName evidence="3">Uncharacterized protein</fullName>
    </submittedName>
</protein>
<evidence type="ECO:0000256" key="2">
    <source>
        <dbReference type="SAM" id="SignalP"/>
    </source>
</evidence>
<dbReference type="AlphaFoldDB" id="A0A498SUJ4"/>
<name>A0A498SUJ4_ACAVI</name>
<evidence type="ECO:0000256" key="1">
    <source>
        <dbReference type="SAM" id="MobiDB-lite"/>
    </source>
</evidence>